<evidence type="ECO:0000313" key="2">
    <source>
        <dbReference type="Proteomes" id="UP000216188"/>
    </source>
</evidence>
<dbReference type="EMBL" id="NNRM01000039">
    <property type="protein sequence ID" value="OYR23515.1"/>
    <property type="molecule type" value="Genomic_DNA"/>
</dbReference>
<organism evidence="1 2">
    <name type="scientific">Brucella pseudogrignonensis</name>
    <dbReference type="NCBI Taxonomy" id="419475"/>
    <lineage>
        <taxon>Bacteria</taxon>
        <taxon>Pseudomonadati</taxon>
        <taxon>Pseudomonadota</taxon>
        <taxon>Alphaproteobacteria</taxon>
        <taxon>Hyphomicrobiales</taxon>
        <taxon>Brucellaceae</taxon>
        <taxon>Brucella/Ochrobactrum group</taxon>
        <taxon>Brucella</taxon>
    </lineage>
</organism>
<evidence type="ECO:0000313" key="1">
    <source>
        <dbReference type="EMBL" id="OYR23515.1"/>
    </source>
</evidence>
<accession>A0A256G8R3</accession>
<protein>
    <submittedName>
        <fullName evidence="1">Uncharacterized protein</fullName>
    </submittedName>
</protein>
<comment type="caution">
    <text evidence="1">The sequence shown here is derived from an EMBL/GenBank/DDBJ whole genome shotgun (WGS) entry which is preliminary data.</text>
</comment>
<proteinExistence type="predicted"/>
<name>A0A256G8R3_9HYPH</name>
<dbReference type="RefSeq" id="WP_268876934.1">
    <property type="nucleotide sequence ID" value="NZ_CP175671.1"/>
</dbReference>
<reference evidence="1 2" key="1">
    <citation type="submission" date="2017-07" db="EMBL/GenBank/DDBJ databases">
        <title>Phylogenetic study on the rhizospheric bacterium Ochrobactrum sp. A44.</title>
        <authorList>
            <person name="Krzyzanowska D.M."/>
            <person name="Ossowicki A."/>
            <person name="Rajewska M."/>
            <person name="Maciag T."/>
            <person name="Kaczynski Z."/>
            <person name="Czerwicka M."/>
            <person name="Jafra S."/>
        </authorList>
    </citation>
    <scope>NUCLEOTIDE SEQUENCE [LARGE SCALE GENOMIC DNA]</scope>
    <source>
        <strain evidence="1 2">CCUG 30717</strain>
    </source>
</reference>
<gene>
    <name evidence="1" type="ORF">CEV34_3519</name>
</gene>
<keyword evidence="2" id="KW-1185">Reference proteome</keyword>
<dbReference type="Proteomes" id="UP000216188">
    <property type="component" value="Unassembled WGS sequence"/>
</dbReference>
<sequence length="40" mass="4430">MTHEPLLALKTSLATAREGVGHHVAARQARCAEQFTLLWD</sequence>
<dbReference type="AlphaFoldDB" id="A0A256G8R3"/>